<dbReference type="EMBL" id="AP026866">
    <property type="protein sequence ID" value="BDS08278.1"/>
    <property type="molecule type" value="Genomic_DNA"/>
</dbReference>
<evidence type="ECO:0000313" key="1">
    <source>
        <dbReference type="EMBL" id="BDS08278.1"/>
    </source>
</evidence>
<accession>A0AAT9FQR0</accession>
<proteinExistence type="predicted"/>
<dbReference type="AlphaFoldDB" id="A0AAT9FQR0"/>
<name>A0AAT9FQR0_9BACT</name>
<protein>
    <submittedName>
        <fullName evidence="1">Uncharacterized protein</fullName>
    </submittedName>
</protein>
<reference evidence="1" key="1">
    <citation type="submission" date="2024-07" db="EMBL/GenBank/DDBJ databases">
        <title>Complete genome sequence of Verrucomicrobiaceae bacterium NT6N.</title>
        <authorList>
            <person name="Huang C."/>
            <person name="Takami H."/>
            <person name="Hamasaki K."/>
        </authorList>
    </citation>
    <scope>NUCLEOTIDE SEQUENCE</scope>
    <source>
        <strain evidence="1">NT6N</strain>
    </source>
</reference>
<dbReference type="KEGG" id="osu:NT6N_33180"/>
<gene>
    <name evidence="1" type="ORF">NT6N_33180</name>
</gene>
<sequence length="177" mass="20339">MNWKYVLYIVIIFKLMTGFSYCQSQKENVSGVTGYVLGDSFKEEYPFLERYEDLLSYKIIHWSGFINLSDSVVKEGQIDGFLKVQKPDAKSEAGNPIYRLYLYKSVEDMKYKRLGSCIVLSYSSKELMKNNLSITDPNSADGKYCVVTGFFQKENGTASRLGKAIRVTGLYFRKEKK</sequence>
<organism evidence="1">
    <name type="scientific">Oceaniferula spumae</name>
    <dbReference type="NCBI Taxonomy" id="2979115"/>
    <lineage>
        <taxon>Bacteria</taxon>
        <taxon>Pseudomonadati</taxon>
        <taxon>Verrucomicrobiota</taxon>
        <taxon>Verrucomicrobiia</taxon>
        <taxon>Verrucomicrobiales</taxon>
        <taxon>Verrucomicrobiaceae</taxon>
        <taxon>Oceaniferula</taxon>
    </lineage>
</organism>